<dbReference type="InterPro" id="IPR013249">
    <property type="entry name" value="RNA_pol_sigma70_r4_t2"/>
</dbReference>
<dbReference type="Gene3D" id="1.10.1740.10">
    <property type="match status" value="1"/>
</dbReference>
<dbReference type="Pfam" id="PF04542">
    <property type="entry name" value="Sigma70_r2"/>
    <property type="match status" value="1"/>
</dbReference>
<protein>
    <submittedName>
        <fullName evidence="8">RNA polymerase sigma-70 factor (ECF subfamily)</fullName>
    </submittedName>
</protein>
<dbReference type="Gene3D" id="1.10.10.10">
    <property type="entry name" value="Winged helix-like DNA-binding domain superfamily/Winged helix DNA-binding domain"/>
    <property type="match status" value="1"/>
</dbReference>
<organism evidence="8 9">
    <name type="scientific">Agromyces hippuratus</name>
    <dbReference type="NCBI Taxonomy" id="286438"/>
    <lineage>
        <taxon>Bacteria</taxon>
        <taxon>Bacillati</taxon>
        <taxon>Actinomycetota</taxon>
        <taxon>Actinomycetes</taxon>
        <taxon>Micrococcales</taxon>
        <taxon>Microbacteriaceae</taxon>
        <taxon>Agromyces</taxon>
    </lineage>
</organism>
<dbReference type="RefSeq" id="WP_179552049.1">
    <property type="nucleotide sequence ID" value="NZ_JACCFI010000001.1"/>
</dbReference>
<evidence type="ECO:0000256" key="1">
    <source>
        <dbReference type="ARBA" id="ARBA00010641"/>
    </source>
</evidence>
<dbReference type="AlphaFoldDB" id="A0A852WX41"/>
<dbReference type="GO" id="GO:0016987">
    <property type="term" value="F:sigma factor activity"/>
    <property type="evidence" value="ECO:0007669"/>
    <property type="project" value="UniProtKB-KW"/>
</dbReference>
<keyword evidence="9" id="KW-1185">Reference proteome</keyword>
<proteinExistence type="inferred from homology"/>
<dbReference type="SUPFAM" id="SSF88659">
    <property type="entry name" value="Sigma3 and sigma4 domains of RNA polymerase sigma factors"/>
    <property type="match status" value="1"/>
</dbReference>
<evidence type="ECO:0000256" key="3">
    <source>
        <dbReference type="ARBA" id="ARBA00023082"/>
    </source>
</evidence>
<dbReference type="EMBL" id="JACCFI010000001">
    <property type="protein sequence ID" value="NYG22207.1"/>
    <property type="molecule type" value="Genomic_DNA"/>
</dbReference>
<evidence type="ECO:0000256" key="4">
    <source>
        <dbReference type="ARBA" id="ARBA00023163"/>
    </source>
</evidence>
<dbReference type="InterPro" id="IPR046531">
    <property type="entry name" value="DUF6596"/>
</dbReference>
<comment type="similarity">
    <text evidence="1">Belongs to the sigma-70 factor family. ECF subfamily.</text>
</comment>
<name>A0A852WX41_9MICO</name>
<gene>
    <name evidence="8" type="ORF">BJY17_002954</name>
</gene>
<evidence type="ECO:0000259" key="7">
    <source>
        <dbReference type="Pfam" id="PF20239"/>
    </source>
</evidence>
<keyword evidence="2" id="KW-0805">Transcription regulation</keyword>
<sequence length="445" mass="47961">MAAAGPARGEGADGLAPEVASALRSAFDADWARVVATLIRTTGDWDVAEDAASGAFERAAATWPRDGVPSNPGAWLTTAARNLALDRLRRRGVESGKVREWISMEAFAGRTGGPPDPADVAVAHDEPEWDDRLRLIFTCAHPALPIESRVALTLRTVGGLETGEIARAFFVPEPTMAQRLVRAKRKIRHAGIPYRVPPPEALPARLDGVLAVLYLVANEGYVASSGDRLQRVDLSVEAIRLTRLVVDLLPDASEPRALLAIMLLQHARAATRVDADGELVPLEEQDRERWNRALITEGLALLGPIQPGGRGPYRLQAEIQAVHVRARTAEETDWAAIVRRYDEFAMLTNGASPFVELARAIAIGMADGADAGLAALAALESTGRLDGYHLLPAAQADFLRRSGRTASAAARYREAIPLAPTAPERRFLERRLAELEASGSVPPDR</sequence>
<comment type="caution">
    <text evidence="8">The sequence shown here is derived from an EMBL/GenBank/DDBJ whole genome shotgun (WGS) entry which is preliminary data.</text>
</comment>
<dbReference type="PANTHER" id="PTHR47756">
    <property type="entry name" value="BLL6612 PROTEIN-RELATED"/>
    <property type="match status" value="1"/>
</dbReference>
<accession>A0A852WX41</accession>
<evidence type="ECO:0000259" key="5">
    <source>
        <dbReference type="Pfam" id="PF04542"/>
    </source>
</evidence>
<evidence type="ECO:0000313" key="8">
    <source>
        <dbReference type="EMBL" id="NYG22207.1"/>
    </source>
</evidence>
<evidence type="ECO:0000256" key="2">
    <source>
        <dbReference type="ARBA" id="ARBA00023015"/>
    </source>
</evidence>
<dbReference type="Pfam" id="PF20239">
    <property type="entry name" value="DUF6596"/>
    <property type="match status" value="1"/>
</dbReference>
<keyword evidence="3" id="KW-0731">Sigma factor</keyword>
<dbReference type="SUPFAM" id="SSF88946">
    <property type="entry name" value="Sigma2 domain of RNA polymerase sigma factors"/>
    <property type="match status" value="1"/>
</dbReference>
<evidence type="ECO:0000313" key="9">
    <source>
        <dbReference type="Proteomes" id="UP000549066"/>
    </source>
</evidence>
<dbReference type="InterPro" id="IPR036388">
    <property type="entry name" value="WH-like_DNA-bd_sf"/>
</dbReference>
<feature type="domain" description="RNA polymerase sigma-70 region 2" evidence="5">
    <location>
        <begin position="33"/>
        <end position="92"/>
    </location>
</feature>
<dbReference type="InterPro" id="IPR013325">
    <property type="entry name" value="RNA_pol_sigma_r2"/>
</dbReference>
<dbReference type="InterPro" id="IPR007627">
    <property type="entry name" value="RNA_pol_sigma70_r2"/>
</dbReference>
<evidence type="ECO:0000259" key="6">
    <source>
        <dbReference type="Pfam" id="PF08281"/>
    </source>
</evidence>
<feature type="domain" description="RNA polymerase sigma factor 70 region 4 type 2" evidence="6">
    <location>
        <begin position="136"/>
        <end position="187"/>
    </location>
</feature>
<dbReference type="GO" id="GO:0003677">
    <property type="term" value="F:DNA binding"/>
    <property type="evidence" value="ECO:0007669"/>
    <property type="project" value="InterPro"/>
</dbReference>
<dbReference type="GO" id="GO:0006352">
    <property type="term" value="P:DNA-templated transcription initiation"/>
    <property type="evidence" value="ECO:0007669"/>
    <property type="project" value="InterPro"/>
</dbReference>
<keyword evidence="4" id="KW-0804">Transcription</keyword>
<dbReference type="PANTHER" id="PTHR47756:SF2">
    <property type="entry name" value="BLL6612 PROTEIN"/>
    <property type="match status" value="1"/>
</dbReference>
<feature type="domain" description="DUF6596" evidence="7">
    <location>
        <begin position="205"/>
        <end position="302"/>
    </location>
</feature>
<dbReference type="InterPro" id="IPR013324">
    <property type="entry name" value="RNA_pol_sigma_r3/r4-like"/>
</dbReference>
<reference evidence="8 9" key="1">
    <citation type="submission" date="2020-07" db="EMBL/GenBank/DDBJ databases">
        <title>Sequencing the genomes of 1000 actinobacteria strains.</title>
        <authorList>
            <person name="Klenk H.-P."/>
        </authorList>
    </citation>
    <scope>NUCLEOTIDE SEQUENCE [LARGE SCALE GENOMIC DNA]</scope>
    <source>
        <strain evidence="8 9">DSM 8598</strain>
    </source>
</reference>
<dbReference type="Pfam" id="PF08281">
    <property type="entry name" value="Sigma70_r4_2"/>
    <property type="match status" value="1"/>
</dbReference>
<dbReference type="Proteomes" id="UP000549066">
    <property type="component" value="Unassembled WGS sequence"/>
</dbReference>